<dbReference type="GO" id="GO:0004222">
    <property type="term" value="F:metalloendopeptidase activity"/>
    <property type="evidence" value="ECO:0007669"/>
    <property type="project" value="InterPro"/>
</dbReference>
<keyword evidence="5 6" id="KW-0482">Metalloprotease</keyword>
<evidence type="ECO:0000256" key="3">
    <source>
        <dbReference type="ARBA" id="ARBA00022801"/>
    </source>
</evidence>
<proteinExistence type="inferred from homology"/>
<dbReference type="GO" id="GO:0046872">
    <property type="term" value="F:metal ion binding"/>
    <property type="evidence" value="ECO:0007669"/>
    <property type="project" value="UniProtKB-UniRule"/>
</dbReference>
<keyword evidence="1 6" id="KW-0645">Protease</keyword>
<protein>
    <submittedName>
        <fullName evidence="8">Peptidase M3</fullName>
    </submittedName>
</protein>
<evidence type="ECO:0000259" key="7">
    <source>
        <dbReference type="Pfam" id="PF01432"/>
    </source>
</evidence>
<keyword evidence="2 6" id="KW-0479">Metal-binding</keyword>
<evidence type="ECO:0000256" key="4">
    <source>
        <dbReference type="ARBA" id="ARBA00022833"/>
    </source>
</evidence>
<accession>A0A2S8FJW9</accession>
<name>A0A2S8FJW9_9BACT</name>
<evidence type="ECO:0000256" key="2">
    <source>
        <dbReference type="ARBA" id="ARBA00022723"/>
    </source>
</evidence>
<dbReference type="PANTHER" id="PTHR11804">
    <property type="entry name" value="PROTEASE M3 THIMET OLIGOPEPTIDASE-RELATED"/>
    <property type="match status" value="1"/>
</dbReference>
<sequence length="563" mass="65355">MDDFSQFSLEEPNLTDLKTQYAEIAQGLESLNGSDPSGERLLQLVKQWDDLRRVIDSWRNLVDIRFNQDTKNPAYKAAMDRRDEIDPKLTDLDVQIKKLLLVEDRKQKIVDKFGAQAVALWECQVRSFDPVIEADLVEEARLVSRYNELLASASFEFQGKTTNLSGIVEFAEDADRTIRHDAQATMWNWFDENCEALDQIYDQMVKLRDKMAKKLNYPSYTELAYQIMSRVDYNNEDVNNYRKEVRENIVPLCTEIRRRQGELLGLDPLMYWDEAIHDPKGNPRPQGTYEHQIEQAQAMFDGMDDKLGQFFRVLRDKNLMDLQNRPGKAGGGFCTSMLSEHLPFIFANFNGTMGDVEVFTHEMGHAYQCYSSIRLPLAENVWPTYESCEIHSMSLEYLCWPHMEKFFGDDADRFRRIHLTTSLLFLPYGVAVDHFQHLVYEKPEMTPEERNQAWLELEKIYLPHMQYGDLPRLPSGGRWQRQRHIYMSPFYYIDYTLAQCCALQFWVRAQQDPDQAMEDYLALCARGGTLPFQQLTKSAGLTSPFQPGCLAEVAAQASKFLGL</sequence>
<dbReference type="RefSeq" id="WP_105331465.1">
    <property type="nucleotide sequence ID" value="NZ_PUHY01000012.1"/>
</dbReference>
<comment type="cofactor">
    <cofactor evidence="6">
        <name>Zn(2+)</name>
        <dbReference type="ChEBI" id="CHEBI:29105"/>
    </cofactor>
    <text evidence="6">Binds 1 zinc ion.</text>
</comment>
<dbReference type="InterPro" id="IPR045090">
    <property type="entry name" value="Pept_M3A_M3B"/>
</dbReference>
<dbReference type="GO" id="GO:0006518">
    <property type="term" value="P:peptide metabolic process"/>
    <property type="evidence" value="ECO:0007669"/>
    <property type="project" value="TreeGrafter"/>
</dbReference>
<dbReference type="SUPFAM" id="SSF55486">
    <property type="entry name" value="Metalloproteases ('zincins'), catalytic domain"/>
    <property type="match status" value="1"/>
</dbReference>
<evidence type="ECO:0000313" key="9">
    <source>
        <dbReference type="Proteomes" id="UP000238322"/>
    </source>
</evidence>
<dbReference type="Proteomes" id="UP000238322">
    <property type="component" value="Unassembled WGS sequence"/>
</dbReference>
<comment type="similarity">
    <text evidence="6">Belongs to the peptidase M3 family.</text>
</comment>
<dbReference type="InterPro" id="IPR011976">
    <property type="entry name" value="Pept_M3B_oligopep-rel"/>
</dbReference>
<evidence type="ECO:0000256" key="6">
    <source>
        <dbReference type="RuleBase" id="RU003435"/>
    </source>
</evidence>
<dbReference type="EMBL" id="PUHY01000012">
    <property type="protein sequence ID" value="PQO32453.1"/>
    <property type="molecule type" value="Genomic_DNA"/>
</dbReference>
<dbReference type="PANTHER" id="PTHR11804:SF28">
    <property type="entry name" value="OLIGOENDOPEPTIDASE F"/>
    <property type="match status" value="1"/>
</dbReference>
<comment type="caution">
    <text evidence="8">The sequence shown here is derived from an EMBL/GenBank/DDBJ whole genome shotgun (WGS) entry which is preliminary data.</text>
</comment>
<dbReference type="NCBIfam" id="TIGR02289">
    <property type="entry name" value="M3_not_pepF"/>
    <property type="match status" value="1"/>
</dbReference>
<keyword evidence="4 6" id="KW-0862">Zinc</keyword>
<reference evidence="8 9" key="1">
    <citation type="submission" date="2018-02" db="EMBL/GenBank/DDBJ databases">
        <title>Comparative genomes isolates from brazilian mangrove.</title>
        <authorList>
            <person name="Araujo J.E."/>
            <person name="Taketani R.G."/>
            <person name="Silva M.C.P."/>
            <person name="Loureco M.V."/>
            <person name="Andreote F.D."/>
        </authorList>
    </citation>
    <scope>NUCLEOTIDE SEQUENCE [LARGE SCALE GENOMIC DNA]</scope>
    <source>
        <strain evidence="8 9">Hex-1 MGV</strain>
    </source>
</reference>
<gene>
    <name evidence="8" type="ORF">C5Y83_19745</name>
</gene>
<dbReference type="Gene3D" id="1.10.1370.30">
    <property type="match status" value="1"/>
</dbReference>
<dbReference type="AlphaFoldDB" id="A0A2S8FJW9"/>
<dbReference type="InterPro" id="IPR001567">
    <property type="entry name" value="Pept_M3A_M3B_dom"/>
</dbReference>
<dbReference type="OrthoDB" id="9762795at2"/>
<evidence type="ECO:0000256" key="1">
    <source>
        <dbReference type="ARBA" id="ARBA00022670"/>
    </source>
</evidence>
<keyword evidence="3 6" id="KW-0378">Hydrolase</keyword>
<feature type="domain" description="Peptidase M3A/M3B catalytic" evidence="7">
    <location>
        <begin position="171"/>
        <end position="551"/>
    </location>
</feature>
<evidence type="ECO:0000256" key="5">
    <source>
        <dbReference type="ARBA" id="ARBA00023049"/>
    </source>
</evidence>
<organism evidence="8 9">
    <name type="scientific">Blastopirellula marina</name>
    <dbReference type="NCBI Taxonomy" id="124"/>
    <lineage>
        <taxon>Bacteria</taxon>
        <taxon>Pseudomonadati</taxon>
        <taxon>Planctomycetota</taxon>
        <taxon>Planctomycetia</taxon>
        <taxon>Pirellulales</taxon>
        <taxon>Pirellulaceae</taxon>
        <taxon>Blastopirellula</taxon>
    </lineage>
</organism>
<evidence type="ECO:0000313" key="8">
    <source>
        <dbReference type="EMBL" id="PQO32453.1"/>
    </source>
</evidence>
<dbReference type="GO" id="GO:0006508">
    <property type="term" value="P:proteolysis"/>
    <property type="evidence" value="ECO:0007669"/>
    <property type="project" value="UniProtKB-KW"/>
</dbReference>
<dbReference type="CDD" id="cd09606">
    <property type="entry name" value="M3B_PepF"/>
    <property type="match status" value="1"/>
</dbReference>
<dbReference type="Pfam" id="PF01432">
    <property type="entry name" value="Peptidase_M3"/>
    <property type="match status" value="1"/>
</dbReference>